<feature type="domain" description="Xylose isomerase-like TIM barrel" evidence="1">
    <location>
        <begin position="25"/>
        <end position="267"/>
    </location>
</feature>
<organism evidence="2 3">
    <name type="scientific">Alloyangia pacifica</name>
    <dbReference type="NCBI Taxonomy" id="311180"/>
    <lineage>
        <taxon>Bacteria</taxon>
        <taxon>Pseudomonadati</taxon>
        <taxon>Pseudomonadota</taxon>
        <taxon>Alphaproteobacteria</taxon>
        <taxon>Rhodobacterales</taxon>
        <taxon>Roseobacteraceae</taxon>
        <taxon>Alloyangia</taxon>
    </lineage>
</organism>
<dbReference type="RefSeq" id="WP_092430701.1">
    <property type="nucleotide sequence ID" value="NZ_FNCL01000021.1"/>
</dbReference>
<protein>
    <submittedName>
        <fullName evidence="2">Protein FrlC</fullName>
    </submittedName>
</protein>
<dbReference type="Proteomes" id="UP000199392">
    <property type="component" value="Unassembled WGS sequence"/>
</dbReference>
<dbReference type="PANTHER" id="PTHR12110:SF52">
    <property type="entry name" value="XYLOSE ISOMERASE"/>
    <property type="match status" value="1"/>
</dbReference>
<dbReference type="OrthoDB" id="3248123at2"/>
<keyword evidence="3" id="KW-1185">Reference proteome</keyword>
<dbReference type="Gene3D" id="3.20.20.150">
    <property type="entry name" value="Divalent-metal-dependent TIM barrel enzymes"/>
    <property type="match status" value="1"/>
</dbReference>
<dbReference type="Pfam" id="PF01261">
    <property type="entry name" value="AP_endonuc_2"/>
    <property type="match status" value="1"/>
</dbReference>
<name>A0A1I6W6Y1_9RHOB</name>
<dbReference type="InterPro" id="IPR013022">
    <property type="entry name" value="Xyl_isomerase-like_TIM-brl"/>
</dbReference>
<dbReference type="PANTHER" id="PTHR12110">
    <property type="entry name" value="HYDROXYPYRUVATE ISOMERASE"/>
    <property type="match status" value="1"/>
</dbReference>
<dbReference type="InterPro" id="IPR036237">
    <property type="entry name" value="Xyl_isomerase-like_sf"/>
</dbReference>
<dbReference type="InterPro" id="IPR050312">
    <property type="entry name" value="IolE/XylAMocC-like"/>
</dbReference>
<evidence type="ECO:0000313" key="2">
    <source>
        <dbReference type="EMBL" id="SFT21344.1"/>
    </source>
</evidence>
<sequence length="284" mass="30548">MTTLASSQLIGANFTFQHHTFDACLDAMHKFGFTRIELWGIAPHLDVSRATGSDVTRLNRVLRAAKIGVRCLTPEQVAYPVNIASGDPSWRDASIAHFLRAAEIAAELEADYLFLTPGRGYENAPAKDAWSRSSDALARIAARASELGLRCLLEPLQRVESNVANSAAELDELLGELPGDNFDVVLDTVAIAVAGDSVADYLSRFGNRLAHVHIVDGTPSGHLVWGDGTLPLGSVITELTQAKYAGTLTFEAIGAPSYALDPMGAWQRNLTAITPFMDRTEDAA</sequence>
<dbReference type="AlphaFoldDB" id="A0A1I6W6Y1"/>
<dbReference type="SUPFAM" id="SSF51658">
    <property type="entry name" value="Xylose isomerase-like"/>
    <property type="match status" value="1"/>
</dbReference>
<reference evidence="3" key="1">
    <citation type="submission" date="2016-10" db="EMBL/GenBank/DDBJ databases">
        <authorList>
            <person name="Varghese N."/>
            <person name="Submissions S."/>
        </authorList>
    </citation>
    <scope>NUCLEOTIDE SEQUENCE [LARGE SCALE GENOMIC DNA]</scope>
    <source>
        <strain evidence="3">DSM 26894</strain>
    </source>
</reference>
<accession>A0A1I6W6Y1</accession>
<gene>
    <name evidence="2" type="ORF">SAMN04488050_11557</name>
</gene>
<proteinExistence type="predicted"/>
<dbReference type="EMBL" id="FOZW01000015">
    <property type="protein sequence ID" value="SFT21344.1"/>
    <property type="molecule type" value="Genomic_DNA"/>
</dbReference>
<evidence type="ECO:0000259" key="1">
    <source>
        <dbReference type="Pfam" id="PF01261"/>
    </source>
</evidence>
<evidence type="ECO:0000313" key="3">
    <source>
        <dbReference type="Proteomes" id="UP000199392"/>
    </source>
</evidence>
<dbReference type="STRING" id="311180.SAMN04488050_11557"/>